<dbReference type="InterPro" id="IPR020991">
    <property type="entry name" value="Connector_podovirus"/>
</dbReference>
<organism evidence="7">
    <name type="scientific">marine sediment metagenome</name>
    <dbReference type="NCBI Taxonomy" id="412755"/>
    <lineage>
        <taxon>unclassified sequences</taxon>
        <taxon>metagenomes</taxon>
        <taxon>ecological metagenomes</taxon>
    </lineage>
</organism>
<dbReference type="GO" id="GO:0044423">
    <property type="term" value="C:virion component"/>
    <property type="evidence" value="ECO:0007669"/>
    <property type="project" value="UniProtKB-KW"/>
</dbReference>
<gene>
    <name evidence="7" type="ORF">S12H4_43613</name>
</gene>
<keyword evidence="4" id="KW-0946">Virion</keyword>
<protein>
    <recommendedName>
        <fullName evidence="8">Phage portal protein</fullName>
    </recommendedName>
</protein>
<evidence type="ECO:0000256" key="5">
    <source>
        <dbReference type="ARBA" id="ARBA00023219"/>
    </source>
</evidence>
<dbReference type="AlphaFoldDB" id="X1V0B4"/>
<proteinExistence type="predicted"/>
<evidence type="ECO:0000313" key="7">
    <source>
        <dbReference type="EMBL" id="GAJ09272.1"/>
    </source>
</evidence>
<name>X1V0B4_9ZZZZ</name>
<keyword evidence="2" id="KW-1162">Viral penetration into host cytoplasm</keyword>
<reference evidence="7" key="1">
    <citation type="journal article" date="2014" name="Front. Microbiol.">
        <title>High frequency of phylogenetically diverse reductive dehalogenase-homologous genes in deep subseafloor sedimentary metagenomes.</title>
        <authorList>
            <person name="Kawai M."/>
            <person name="Futagami T."/>
            <person name="Toyoda A."/>
            <person name="Takaki Y."/>
            <person name="Nishi S."/>
            <person name="Hori S."/>
            <person name="Arai W."/>
            <person name="Tsubouchi T."/>
            <person name="Morono Y."/>
            <person name="Uchiyama I."/>
            <person name="Ito T."/>
            <person name="Fujiyama A."/>
            <person name="Inagaki F."/>
            <person name="Takami H."/>
        </authorList>
    </citation>
    <scope>NUCLEOTIDE SEQUENCE</scope>
    <source>
        <strain evidence="7">Expedition CK06-06</strain>
    </source>
</reference>
<feature type="non-terminal residue" evidence="7">
    <location>
        <position position="257"/>
    </location>
</feature>
<evidence type="ECO:0000256" key="4">
    <source>
        <dbReference type="ARBA" id="ARBA00022844"/>
    </source>
</evidence>
<dbReference type="Pfam" id="PF12236">
    <property type="entry name" value="Head-tail_con"/>
    <property type="match status" value="1"/>
</dbReference>
<evidence type="ECO:0000256" key="6">
    <source>
        <dbReference type="ARBA" id="ARBA00023296"/>
    </source>
</evidence>
<comment type="subcellular location">
    <subcellularLocation>
        <location evidence="1">Virion</location>
    </subcellularLocation>
</comment>
<feature type="non-terminal residue" evidence="7">
    <location>
        <position position="1"/>
    </location>
</feature>
<keyword evidence="5" id="KW-0231">Viral genome packaging</keyword>
<keyword evidence="6" id="KW-1160">Virus entry into host cell</keyword>
<evidence type="ECO:0008006" key="8">
    <source>
        <dbReference type="Google" id="ProtNLM"/>
    </source>
</evidence>
<evidence type="ECO:0000256" key="2">
    <source>
        <dbReference type="ARBA" id="ARBA00022595"/>
    </source>
</evidence>
<sequence length="257" mass="28339">YVTGPGEIYGRSPAMLALPSIKTLNEQKKTVLKQGHRVTDPVLLAHDDGAVGAFSLRPGSLNPGSMSKDGKRLVDVLPTGNLSVGFEMMNQERQVINEAFLITLFQILTENPQMTATEALERAKEKGMLVSPTMGRQQSEYLGPMIDREIDSLSFQGLLPEMPQVLLEAAGDFDIQYDSPLSRSQRAEEAAGFFRYIDAAGQYKNLTGDNSMFDHLNTDVAAPVLMETFALPVSWQNTPEMIAATREQRAEEAEDQK</sequence>
<dbReference type="EMBL" id="BARW01026785">
    <property type="protein sequence ID" value="GAJ09272.1"/>
    <property type="molecule type" value="Genomic_DNA"/>
</dbReference>
<accession>X1V0B4</accession>
<evidence type="ECO:0000256" key="1">
    <source>
        <dbReference type="ARBA" id="ARBA00004328"/>
    </source>
</evidence>
<evidence type="ECO:0000256" key="3">
    <source>
        <dbReference type="ARBA" id="ARBA00022612"/>
    </source>
</evidence>
<comment type="caution">
    <text evidence="7">The sequence shown here is derived from an EMBL/GenBank/DDBJ whole genome shotgun (WGS) entry which is preliminary data.</text>
</comment>
<dbReference type="GO" id="GO:0046718">
    <property type="term" value="P:symbiont entry into host cell"/>
    <property type="evidence" value="ECO:0007669"/>
    <property type="project" value="UniProtKB-KW"/>
</dbReference>
<keyword evidence="3" id="KW-1188">Viral release from host cell</keyword>